<feature type="transmembrane region" description="Helical" evidence="1">
    <location>
        <begin position="95"/>
        <end position="114"/>
    </location>
</feature>
<reference evidence="2 3" key="1">
    <citation type="submission" date="2018-08" db="EMBL/GenBank/DDBJ databases">
        <title>A genome reference for cultivated species of the human gut microbiota.</title>
        <authorList>
            <person name="Zou Y."/>
            <person name="Xue W."/>
            <person name="Luo G."/>
        </authorList>
    </citation>
    <scope>NUCLEOTIDE SEQUENCE [LARGE SCALE GENOMIC DNA]</scope>
    <source>
        <strain evidence="2 3">AM35-14</strain>
    </source>
</reference>
<dbReference type="Proteomes" id="UP000283975">
    <property type="component" value="Unassembled WGS sequence"/>
</dbReference>
<evidence type="ECO:0000256" key="1">
    <source>
        <dbReference type="SAM" id="Phobius"/>
    </source>
</evidence>
<protein>
    <submittedName>
        <fullName evidence="2">Uncharacterized protein</fullName>
    </submittedName>
</protein>
<sequence length="134" mass="16013">MLTKEQENILRFLLSLPRDTNNRITVSRKNYNLDYSESDFINKLRDMETLGYFEIKYLTGHHDTLKTYIEVVPNRDTLSYFMDKKNKKSQKRRDLIKWLIPVIISSLSLLWNILNTLYSTHLKELIDNLTSQIN</sequence>
<evidence type="ECO:0000313" key="2">
    <source>
        <dbReference type="EMBL" id="RHC54588.1"/>
    </source>
</evidence>
<organism evidence="2 3">
    <name type="scientific">Enterocloster bolteae</name>
    <dbReference type="NCBI Taxonomy" id="208479"/>
    <lineage>
        <taxon>Bacteria</taxon>
        <taxon>Bacillati</taxon>
        <taxon>Bacillota</taxon>
        <taxon>Clostridia</taxon>
        <taxon>Lachnospirales</taxon>
        <taxon>Lachnospiraceae</taxon>
        <taxon>Enterocloster</taxon>
    </lineage>
</organism>
<comment type="caution">
    <text evidence="2">The sequence shown here is derived from an EMBL/GenBank/DDBJ whole genome shotgun (WGS) entry which is preliminary data.</text>
</comment>
<proteinExistence type="predicted"/>
<evidence type="ECO:0000313" key="3">
    <source>
        <dbReference type="Proteomes" id="UP000283975"/>
    </source>
</evidence>
<accession>A0A414ASS9</accession>
<gene>
    <name evidence="2" type="ORF">DW839_17930</name>
</gene>
<keyword evidence="1" id="KW-0472">Membrane</keyword>
<keyword evidence="1" id="KW-0812">Transmembrane</keyword>
<dbReference type="EMBL" id="QSHZ01000020">
    <property type="protein sequence ID" value="RHC54588.1"/>
    <property type="molecule type" value="Genomic_DNA"/>
</dbReference>
<dbReference type="RefSeq" id="WP_119205360.1">
    <property type="nucleotide sequence ID" value="NZ_JADMVR010000005.1"/>
</dbReference>
<keyword evidence="1" id="KW-1133">Transmembrane helix</keyword>
<dbReference type="AlphaFoldDB" id="A0A414ASS9"/>
<name>A0A414ASS9_9FIRM</name>